<dbReference type="GO" id="GO:0004713">
    <property type="term" value="F:protein tyrosine kinase activity"/>
    <property type="evidence" value="ECO:0007669"/>
    <property type="project" value="TreeGrafter"/>
</dbReference>
<feature type="compositionally biased region" description="Polar residues" evidence="7">
    <location>
        <begin position="15"/>
        <end position="59"/>
    </location>
</feature>
<comment type="caution">
    <text evidence="9">The sequence shown here is derived from an EMBL/GenBank/DDBJ whole genome shotgun (WGS) entry which is preliminary data.</text>
</comment>
<feature type="region of interest" description="Disordered" evidence="7">
    <location>
        <begin position="667"/>
        <end position="710"/>
    </location>
</feature>
<keyword evidence="2 6" id="KW-0547">Nucleotide-binding</keyword>
<evidence type="ECO:0000256" key="3">
    <source>
        <dbReference type="ARBA" id="ARBA00022777"/>
    </source>
</evidence>
<feature type="compositionally biased region" description="Polar residues" evidence="7">
    <location>
        <begin position="82"/>
        <end position="98"/>
    </location>
</feature>
<dbReference type="PANTHER" id="PTHR11042:SF190">
    <property type="entry name" value="MITOSIS INHIBITOR PROTEIN KINASE MIK1"/>
    <property type="match status" value="1"/>
</dbReference>
<dbReference type="InterPro" id="IPR050339">
    <property type="entry name" value="CC_SR_Kinase"/>
</dbReference>
<evidence type="ECO:0000313" key="9">
    <source>
        <dbReference type="EMBL" id="KAJ3566472.1"/>
    </source>
</evidence>
<dbReference type="Gene3D" id="1.10.510.10">
    <property type="entry name" value="Transferase(Phosphotransferase) domain 1"/>
    <property type="match status" value="1"/>
</dbReference>
<feature type="region of interest" description="Disordered" evidence="7">
    <location>
        <begin position="1"/>
        <end position="140"/>
    </location>
</feature>
<feature type="compositionally biased region" description="Acidic residues" evidence="7">
    <location>
        <begin position="471"/>
        <end position="482"/>
    </location>
</feature>
<sequence length="1166" mass="126913">MSQYYPRHCTPPRFSESSPFDSPVLTTPSPLQTRPLFPTSTNSMQMQDSDDLFSQSPYRPTSPNPLSKPQPISADDEEGSIFLSSGPSPFASTSTSRPLLTPVRPHHRQHQRTALGGRSLNTTASSSAVPPADLDSGSRIGLGTKRKSTIHSTPLRHHNLTPLKLASFTSGDKDKPSFLFDRLAPLPTPKTTARTPQTKAETDLYLRRQTATLTRLRISDCDGPGDDFNNGANDSGCEIDEDEANTLFLSNARMKHKVPSTGKSAGRTLVNKGKLTEEVVEAVSPGGHVTKRRARSRPVSAELKQSVRSPKSPGRPLTSASNTTRPKPRSSVSFPSTHTRSSSNSSASEPGSPVPRRRVNAAATRVPPPPLLSEPPLPSRPPLSRLESVSSATLFFGPPIPQSSVPASVRSRTNTLITRASPDQAVQTSPRGKTNRHSYTGPDDLRTWNMIQARLPSPASSPDNAGFVSTDVDDDMEFDDDPPASSFILSVTANTPPHPSVKPNLQSKFKPRDSGVVVSDDDGGMTFANSQSLEKGDSLFPAARSSTSVSTAFSDNDENLVTPGLAPDSGSPWPDAAVFIRGTDDNGLRVSHGSLESGVDVDAFIMSTLASAANGPQEVTKKVPGTPVKKVRTTFLGGDRPWQSAVAAKVGPRLDFNDKKAPRKSLPAVFPIIPRRGEKSVDSSDSEQEQDSPSSRKDSKYGKLGLGRPTADVPLALTRTRWLMRRSSSGAFSSSSESASLSATPTRNKATDWQLPKPRIPVMFSPAPQSSLKLAPDRSASGSSNSSTVTISPTDRSRYLTISGSRRAVPRARSATRRSSEFTAEEQCGRFEREFVELAEVGSGEFGKVIKVRRKTGGDSEVFAIKKSKRFEGLKHRLRLREEVDVLQHLSQAAVECGLNGRHPNVLGYIDSWEEDEVLFIQTELCESGNLARFLWEYGRVFPRLDEARVWKIIADLSNGLRFIHDAGVIHMDLKPSNVFLTKEGRFKIGDFGMASVWPRPCNSENSGLRVGSPEHSAFEREGDKLYLAPEVLQGRYGKEADVFSLGMTILETTSNIVVPDQGEAWHRLRREDFSQVDLQEESGELVGLIKQMMRADPATRINARGIYGHPVVARARAVMERMMGDARREGKSEFAGSPLASVPAGFLEEILGRRREGSWDMDMSA</sequence>
<dbReference type="Pfam" id="PF00069">
    <property type="entry name" value="Pkinase"/>
    <property type="match status" value="1"/>
</dbReference>
<evidence type="ECO:0000256" key="1">
    <source>
        <dbReference type="ARBA" id="ARBA00022679"/>
    </source>
</evidence>
<feature type="compositionally biased region" description="Polar residues" evidence="7">
    <location>
        <begin position="119"/>
        <end position="128"/>
    </location>
</feature>
<dbReference type="SUPFAM" id="SSF56112">
    <property type="entry name" value="Protein kinase-like (PK-like)"/>
    <property type="match status" value="1"/>
</dbReference>
<dbReference type="Proteomes" id="UP001213000">
    <property type="component" value="Unassembled WGS sequence"/>
</dbReference>
<evidence type="ECO:0000313" key="10">
    <source>
        <dbReference type="Proteomes" id="UP001213000"/>
    </source>
</evidence>
<dbReference type="PROSITE" id="PS50011">
    <property type="entry name" value="PROTEIN_KINASE_DOM"/>
    <property type="match status" value="1"/>
</dbReference>
<dbReference type="GO" id="GO:0005524">
    <property type="term" value="F:ATP binding"/>
    <property type="evidence" value="ECO:0007669"/>
    <property type="project" value="UniProtKB-UniRule"/>
</dbReference>
<accession>A0AAD5YQF9</accession>
<gene>
    <name evidence="9" type="ORF">NP233_g6981</name>
</gene>
<dbReference type="GO" id="GO:0005737">
    <property type="term" value="C:cytoplasm"/>
    <property type="evidence" value="ECO:0007669"/>
    <property type="project" value="TreeGrafter"/>
</dbReference>
<dbReference type="PROSITE" id="PS00107">
    <property type="entry name" value="PROTEIN_KINASE_ATP"/>
    <property type="match status" value="1"/>
</dbReference>
<feature type="compositionally biased region" description="Pro residues" evidence="7">
    <location>
        <begin position="366"/>
        <end position="381"/>
    </location>
</feature>
<dbReference type="InterPro" id="IPR011009">
    <property type="entry name" value="Kinase-like_dom_sf"/>
</dbReference>
<dbReference type="SMART" id="SM00220">
    <property type="entry name" value="S_TKc"/>
    <property type="match status" value="1"/>
</dbReference>
<feature type="compositionally biased region" description="Low complexity" evidence="7">
    <location>
        <begin position="727"/>
        <end position="743"/>
    </location>
</feature>
<evidence type="ECO:0000256" key="4">
    <source>
        <dbReference type="ARBA" id="ARBA00022840"/>
    </source>
</evidence>
<keyword evidence="10" id="KW-1185">Reference proteome</keyword>
<comment type="similarity">
    <text evidence="5">Belongs to the protein kinase superfamily. Ser/Thr protein kinase family. GCN2 subfamily.</text>
</comment>
<feature type="compositionally biased region" description="Low complexity" evidence="7">
    <location>
        <begin position="779"/>
        <end position="794"/>
    </location>
</feature>
<keyword evidence="1" id="KW-0808">Transferase</keyword>
<evidence type="ECO:0000256" key="7">
    <source>
        <dbReference type="SAM" id="MobiDB-lite"/>
    </source>
</evidence>
<feature type="binding site" evidence="6">
    <location>
        <position position="867"/>
    </location>
    <ligand>
        <name>ATP</name>
        <dbReference type="ChEBI" id="CHEBI:30616"/>
    </ligand>
</feature>
<dbReference type="AlphaFoldDB" id="A0AAD5YQF9"/>
<dbReference type="InterPro" id="IPR017441">
    <property type="entry name" value="Protein_kinase_ATP_BS"/>
</dbReference>
<feature type="compositionally biased region" description="Low complexity" evidence="7">
    <location>
        <begin position="330"/>
        <end position="351"/>
    </location>
</feature>
<dbReference type="PANTHER" id="PTHR11042">
    <property type="entry name" value="EUKARYOTIC TRANSLATION INITIATION FACTOR 2-ALPHA KINASE EIF2-ALPHA KINASE -RELATED"/>
    <property type="match status" value="1"/>
</dbReference>
<feature type="region of interest" description="Disordered" evidence="7">
    <location>
        <begin position="416"/>
        <end position="532"/>
    </location>
</feature>
<dbReference type="GO" id="GO:0005634">
    <property type="term" value="C:nucleus"/>
    <property type="evidence" value="ECO:0007669"/>
    <property type="project" value="TreeGrafter"/>
</dbReference>
<feature type="region of interest" description="Disordered" evidence="7">
    <location>
        <begin position="727"/>
        <end position="797"/>
    </location>
</feature>
<keyword evidence="4 6" id="KW-0067">ATP-binding</keyword>
<evidence type="ECO:0000256" key="5">
    <source>
        <dbReference type="ARBA" id="ARBA00037982"/>
    </source>
</evidence>
<protein>
    <recommendedName>
        <fullName evidence="8">Protein kinase domain-containing protein</fullName>
    </recommendedName>
</protein>
<proteinExistence type="inferred from homology"/>
<feature type="domain" description="Protein kinase" evidence="8">
    <location>
        <begin position="835"/>
        <end position="1113"/>
    </location>
</feature>
<organism evidence="9 10">
    <name type="scientific">Leucocoprinus birnbaumii</name>
    <dbReference type="NCBI Taxonomy" id="56174"/>
    <lineage>
        <taxon>Eukaryota</taxon>
        <taxon>Fungi</taxon>
        <taxon>Dikarya</taxon>
        <taxon>Basidiomycota</taxon>
        <taxon>Agaricomycotina</taxon>
        <taxon>Agaricomycetes</taxon>
        <taxon>Agaricomycetidae</taxon>
        <taxon>Agaricales</taxon>
        <taxon>Agaricineae</taxon>
        <taxon>Agaricaceae</taxon>
        <taxon>Leucocoprinus</taxon>
    </lineage>
</organism>
<evidence type="ECO:0000259" key="8">
    <source>
        <dbReference type="PROSITE" id="PS50011"/>
    </source>
</evidence>
<keyword evidence="3" id="KW-0418">Kinase</keyword>
<dbReference type="Gene3D" id="3.30.200.20">
    <property type="entry name" value="Phosphorylase Kinase, domain 1"/>
    <property type="match status" value="1"/>
</dbReference>
<dbReference type="PROSITE" id="PS00108">
    <property type="entry name" value="PROTEIN_KINASE_ST"/>
    <property type="match status" value="1"/>
</dbReference>
<evidence type="ECO:0000256" key="6">
    <source>
        <dbReference type="PROSITE-ProRule" id="PRU10141"/>
    </source>
</evidence>
<feature type="region of interest" description="Disordered" evidence="7">
    <location>
        <begin position="281"/>
        <end position="385"/>
    </location>
</feature>
<reference evidence="9" key="1">
    <citation type="submission" date="2022-07" db="EMBL/GenBank/DDBJ databases">
        <title>Genome Sequence of Leucocoprinus birnbaumii.</title>
        <authorList>
            <person name="Buettner E."/>
        </authorList>
    </citation>
    <scope>NUCLEOTIDE SEQUENCE</scope>
    <source>
        <strain evidence="9">VT141</strain>
    </source>
</reference>
<dbReference type="InterPro" id="IPR008271">
    <property type="entry name" value="Ser/Thr_kinase_AS"/>
</dbReference>
<dbReference type="EMBL" id="JANIEX010000485">
    <property type="protein sequence ID" value="KAJ3566472.1"/>
    <property type="molecule type" value="Genomic_DNA"/>
</dbReference>
<evidence type="ECO:0000256" key="2">
    <source>
        <dbReference type="ARBA" id="ARBA00022741"/>
    </source>
</evidence>
<name>A0AAD5YQF9_9AGAR</name>
<dbReference type="GO" id="GO:0110031">
    <property type="term" value="P:negative regulation of G2/MI transition of meiotic cell cycle"/>
    <property type="evidence" value="ECO:0007669"/>
    <property type="project" value="TreeGrafter"/>
</dbReference>
<dbReference type="InterPro" id="IPR000719">
    <property type="entry name" value="Prot_kinase_dom"/>
</dbReference>